<reference evidence="1 2" key="1">
    <citation type="submission" date="2020-12" db="EMBL/GenBank/DDBJ databases">
        <title>FDA dAtabase for Regulatory Grade micrObial Sequences (FDA-ARGOS): Supporting development and validation of Infectious Disease Dx tests.</title>
        <authorList>
            <person name="Sproer C."/>
            <person name="Gronow S."/>
            <person name="Severitt S."/>
            <person name="Schroder I."/>
            <person name="Tallon L."/>
            <person name="Sadzewicz L."/>
            <person name="Zhao X."/>
            <person name="Boylan J."/>
            <person name="Ott S."/>
            <person name="Bowen H."/>
            <person name="Vavikolanu K."/>
            <person name="Mehta A."/>
            <person name="Aluvathingal J."/>
            <person name="Nadendla S."/>
            <person name="Lowell S."/>
            <person name="Myers T."/>
            <person name="Yan Y."/>
            <person name="Sichtig H."/>
        </authorList>
    </citation>
    <scope>NUCLEOTIDE SEQUENCE [LARGE SCALE GENOMIC DNA]</scope>
    <source>
        <strain evidence="1 2">FDAARGOS_990</strain>
    </source>
</reference>
<dbReference type="InterPro" id="IPR042070">
    <property type="entry name" value="PucR_C-HTH_sf"/>
</dbReference>
<gene>
    <name evidence="1" type="ORF">I6H47_09630</name>
</gene>
<evidence type="ECO:0000313" key="1">
    <source>
        <dbReference type="EMBL" id="QQB13122.1"/>
    </source>
</evidence>
<evidence type="ECO:0000313" key="2">
    <source>
        <dbReference type="Proteomes" id="UP000595374"/>
    </source>
</evidence>
<protein>
    <recommendedName>
        <fullName evidence="3">PucR C-terminal helix-turn-helix domain-containing protein</fullName>
    </recommendedName>
</protein>
<dbReference type="AlphaFoldDB" id="A0A7T3ZWU0"/>
<sequence>MRDLLGKLTALDPEASETLKVVGYFDALTSRGAGLGSLLRAAAALAGCPAVAEVDGRVTAYDPSGRRLAEAADRPRGSAVAFRSGAVWLVREGTPHANDAMITDRLGVAVEGLTSQHSPTREIEVVVDAERAVAERRTALVRLGIDPGASVRVILSDDDPGPRWTKTAPVPTPLGVLHATLEVRPGGVAPADHAWDGHSRVGIGTWTRADSAPDSWEAALIAHRLLGEGPGTVLDAVDLGSMLILARAYDPTTPHPDVTALESLDAVTTEILRELVDADSLRAAAGRLAMHHSTLQARHESITTRLGYDPRTTVGRLRYMSAEFLRRLGG</sequence>
<organism evidence="1 2">
    <name type="scientific">Brevibacterium casei</name>
    <dbReference type="NCBI Taxonomy" id="33889"/>
    <lineage>
        <taxon>Bacteria</taxon>
        <taxon>Bacillati</taxon>
        <taxon>Actinomycetota</taxon>
        <taxon>Actinomycetes</taxon>
        <taxon>Micrococcales</taxon>
        <taxon>Brevibacteriaceae</taxon>
        <taxon>Brevibacterium</taxon>
    </lineage>
</organism>
<dbReference type="Proteomes" id="UP000595374">
    <property type="component" value="Chromosome"/>
</dbReference>
<dbReference type="Gene3D" id="1.10.10.2840">
    <property type="entry name" value="PucR C-terminal helix-turn-helix domain"/>
    <property type="match status" value="1"/>
</dbReference>
<accession>A0A7T3ZWU0</accession>
<evidence type="ECO:0008006" key="3">
    <source>
        <dbReference type="Google" id="ProtNLM"/>
    </source>
</evidence>
<name>A0A7T3ZWU0_9MICO</name>
<dbReference type="RefSeq" id="WP_198498347.1">
    <property type="nucleotide sequence ID" value="NZ_CP065989.1"/>
</dbReference>
<proteinExistence type="predicted"/>
<dbReference type="EMBL" id="CP065989">
    <property type="protein sequence ID" value="QQB13122.1"/>
    <property type="molecule type" value="Genomic_DNA"/>
</dbReference>